<protein>
    <submittedName>
        <fullName evidence="4">Centrin-1</fullName>
    </submittedName>
</protein>
<dbReference type="PROSITE" id="PS50222">
    <property type="entry name" value="EF_HAND_2"/>
    <property type="match status" value="3"/>
</dbReference>
<dbReference type="InterPro" id="IPR002048">
    <property type="entry name" value="EF_hand_dom"/>
</dbReference>
<dbReference type="Pfam" id="PF13499">
    <property type="entry name" value="EF-hand_7"/>
    <property type="match status" value="2"/>
</dbReference>
<dbReference type="Gene3D" id="1.10.238.10">
    <property type="entry name" value="EF-hand"/>
    <property type="match status" value="2"/>
</dbReference>
<sequence length="153" mass="17676">MIKFELTEKQKSDIKEAFDLFDPDGTGKIGIKDLKVVFRALGYEPTVKELQTLVADVAPECPNLLSYEEFMKIMLIKMTDVEENQSEIIKAFRLFDDDKTGKISFKNIKRVAMELEEELTDEEIFDMINQVDEDGDGEISLEEFIKLFKKMSC</sequence>
<dbReference type="Proteomes" id="UP000078542">
    <property type="component" value="Unassembled WGS sequence"/>
</dbReference>
<feature type="domain" description="EF-hand" evidence="3">
    <location>
        <begin position="119"/>
        <end position="153"/>
    </location>
</feature>
<dbReference type="PANTHER" id="PTHR23048:SF59">
    <property type="entry name" value="EF-HAND SUPERFAMILY PROTEIN"/>
    <property type="match status" value="1"/>
</dbReference>
<name>A0A151IJB7_9HYME</name>
<evidence type="ECO:0000259" key="3">
    <source>
        <dbReference type="PROSITE" id="PS50222"/>
    </source>
</evidence>
<accession>A0A151IJB7</accession>
<proteinExistence type="predicted"/>
<gene>
    <name evidence="4" type="ORF">ALC62_05850</name>
</gene>
<dbReference type="FunFam" id="1.10.238.10:FF:000001">
    <property type="entry name" value="Calmodulin 1"/>
    <property type="match status" value="1"/>
</dbReference>
<evidence type="ECO:0000313" key="4">
    <source>
        <dbReference type="EMBL" id="KYN03300.1"/>
    </source>
</evidence>
<keyword evidence="1" id="KW-0677">Repeat</keyword>
<evidence type="ECO:0000313" key="5">
    <source>
        <dbReference type="Proteomes" id="UP000078542"/>
    </source>
</evidence>
<evidence type="ECO:0000256" key="1">
    <source>
        <dbReference type="ARBA" id="ARBA00022737"/>
    </source>
</evidence>
<dbReference type="InterPro" id="IPR050230">
    <property type="entry name" value="CALM/Myosin/TropC-like"/>
</dbReference>
<dbReference type="SMART" id="SM00054">
    <property type="entry name" value="EFh"/>
    <property type="match status" value="3"/>
</dbReference>
<dbReference type="AlphaFoldDB" id="A0A151IJB7"/>
<evidence type="ECO:0000256" key="2">
    <source>
        <dbReference type="ARBA" id="ARBA00022837"/>
    </source>
</evidence>
<dbReference type="CDD" id="cd00051">
    <property type="entry name" value="EFh"/>
    <property type="match status" value="1"/>
</dbReference>
<dbReference type="STRING" id="456900.A0A151IJB7"/>
<reference evidence="4 5" key="1">
    <citation type="submission" date="2016-03" db="EMBL/GenBank/DDBJ databases">
        <title>Cyphomyrmex costatus WGS genome.</title>
        <authorList>
            <person name="Nygaard S."/>
            <person name="Hu H."/>
            <person name="Boomsma J."/>
            <person name="Zhang G."/>
        </authorList>
    </citation>
    <scope>NUCLEOTIDE SEQUENCE [LARGE SCALE GENOMIC DNA]</scope>
    <source>
        <strain evidence="4">MS0001</strain>
        <tissue evidence="4">Whole body</tissue>
    </source>
</reference>
<feature type="domain" description="EF-hand" evidence="3">
    <location>
        <begin position="9"/>
        <end position="44"/>
    </location>
</feature>
<dbReference type="InterPro" id="IPR018247">
    <property type="entry name" value="EF_Hand_1_Ca_BS"/>
</dbReference>
<dbReference type="PANTHER" id="PTHR23048">
    <property type="entry name" value="MYOSIN LIGHT CHAIN 1, 3"/>
    <property type="match status" value="1"/>
</dbReference>
<keyword evidence="2" id="KW-0106">Calcium</keyword>
<organism evidence="4 5">
    <name type="scientific">Cyphomyrmex costatus</name>
    <dbReference type="NCBI Taxonomy" id="456900"/>
    <lineage>
        <taxon>Eukaryota</taxon>
        <taxon>Metazoa</taxon>
        <taxon>Ecdysozoa</taxon>
        <taxon>Arthropoda</taxon>
        <taxon>Hexapoda</taxon>
        <taxon>Insecta</taxon>
        <taxon>Pterygota</taxon>
        <taxon>Neoptera</taxon>
        <taxon>Endopterygota</taxon>
        <taxon>Hymenoptera</taxon>
        <taxon>Apocrita</taxon>
        <taxon>Aculeata</taxon>
        <taxon>Formicoidea</taxon>
        <taxon>Formicidae</taxon>
        <taxon>Myrmicinae</taxon>
        <taxon>Cyphomyrmex</taxon>
    </lineage>
</organism>
<dbReference type="PROSITE" id="PS00018">
    <property type="entry name" value="EF_HAND_1"/>
    <property type="match status" value="2"/>
</dbReference>
<keyword evidence="5" id="KW-1185">Reference proteome</keyword>
<dbReference type="GO" id="GO:0016460">
    <property type="term" value="C:myosin II complex"/>
    <property type="evidence" value="ECO:0007669"/>
    <property type="project" value="TreeGrafter"/>
</dbReference>
<dbReference type="GO" id="GO:0005509">
    <property type="term" value="F:calcium ion binding"/>
    <property type="evidence" value="ECO:0007669"/>
    <property type="project" value="InterPro"/>
</dbReference>
<feature type="domain" description="EF-hand" evidence="3">
    <location>
        <begin position="83"/>
        <end position="118"/>
    </location>
</feature>
<dbReference type="InterPro" id="IPR011992">
    <property type="entry name" value="EF-hand-dom_pair"/>
</dbReference>
<dbReference type="SUPFAM" id="SSF47473">
    <property type="entry name" value="EF-hand"/>
    <property type="match status" value="1"/>
</dbReference>
<dbReference type="EMBL" id="KQ977362">
    <property type="protein sequence ID" value="KYN03300.1"/>
    <property type="molecule type" value="Genomic_DNA"/>
</dbReference>